<evidence type="ECO:0000256" key="5">
    <source>
        <dbReference type="SAM" id="MobiDB-lite"/>
    </source>
</evidence>
<keyword evidence="3" id="KW-0862">Zinc</keyword>
<dbReference type="GO" id="GO:0012505">
    <property type="term" value="C:endomembrane system"/>
    <property type="evidence" value="ECO:0007669"/>
    <property type="project" value="TreeGrafter"/>
</dbReference>
<dbReference type="Gene3D" id="3.30.40.10">
    <property type="entry name" value="Zinc/RING finger domain, C3HC4 (zinc finger)"/>
    <property type="match status" value="1"/>
</dbReference>
<feature type="domain" description="RING-type" evidence="6">
    <location>
        <begin position="2"/>
        <end position="48"/>
    </location>
</feature>
<reference evidence="7 8" key="1">
    <citation type="journal article" date="2018" name="New Phytol.">
        <title>Comparative genomics and transcriptomics depict ericoid mycorrhizal fungi as versatile saprotrophs and plant mutualists.</title>
        <authorList>
            <person name="Martino E."/>
            <person name="Morin E."/>
            <person name="Grelet G.A."/>
            <person name="Kuo A."/>
            <person name="Kohler A."/>
            <person name="Daghino S."/>
            <person name="Barry K.W."/>
            <person name="Cichocki N."/>
            <person name="Clum A."/>
            <person name="Dockter R.B."/>
            <person name="Hainaut M."/>
            <person name="Kuo R.C."/>
            <person name="LaButti K."/>
            <person name="Lindahl B.D."/>
            <person name="Lindquist E.A."/>
            <person name="Lipzen A."/>
            <person name="Khouja H.R."/>
            <person name="Magnuson J."/>
            <person name="Murat C."/>
            <person name="Ohm R.A."/>
            <person name="Singer S.W."/>
            <person name="Spatafora J.W."/>
            <person name="Wang M."/>
            <person name="Veneault-Fourrey C."/>
            <person name="Henrissat B."/>
            <person name="Grigoriev I.V."/>
            <person name="Martin F.M."/>
            <person name="Perotto S."/>
        </authorList>
    </citation>
    <scope>NUCLEOTIDE SEQUENCE [LARGE SCALE GENOMIC DNA]</scope>
    <source>
        <strain evidence="7 8">ATCC 22711</strain>
    </source>
</reference>
<dbReference type="EMBL" id="KZ679008">
    <property type="protein sequence ID" value="PSS23015.1"/>
    <property type="molecule type" value="Genomic_DNA"/>
</dbReference>
<feature type="region of interest" description="Disordered" evidence="5">
    <location>
        <begin position="187"/>
        <end position="214"/>
    </location>
</feature>
<dbReference type="OrthoDB" id="8062037at2759"/>
<dbReference type="PANTHER" id="PTHR22763">
    <property type="entry name" value="RING ZINC FINGER PROTEIN"/>
    <property type="match status" value="1"/>
</dbReference>
<keyword evidence="2 4" id="KW-0863">Zinc-finger</keyword>
<dbReference type="SUPFAM" id="SSF57850">
    <property type="entry name" value="RING/U-box"/>
    <property type="match status" value="1"/>
</dbReference>
<dbReference type="GO" id="GO:0008270">
    <property type="term" value="F:zinc ion binding"/>
    <property type="evidence" value="ECO:0007669"/>
    <property type="project" value="UniProtKB-KW"/>
</dbReference>
<dbReference type="GO" id="GO:0061630">
    <property type="term" value="F:ubiquitin protein ligase activity"/>
    <property type="evidence" value="ECO:0007669"/>
    <property type="project" value="TreeGrafter"/>
</dbReference>
<evidence type="ECO:0000313" key="7">
    <source>
        <dbReference type="EMBL" id="PSS23015.1"/>
    </source>
</evidence>
<feature type="region of interest" description="Disordered" evidence="5">
    <location>
        <begin position="128"/>
        <end position="165"/>
    </location>
</feature>
<dbReference type="PANTHER" id="PTHR22763:SF162">
    <property type="entry name" value="TRANSMEMBRANE E3 UBIQUITIN-PROTEIN LIGASE 1"/>
    <property type="match status" value="1"/>
</dbReference>
<proteinExistence type="predicted"/>
<organism evidence="7 8">
    <name type="scientific">Amorphotheca resinae ATCC 22711</name>
    <dbReference type="NCBI Taxonomy" id="857342"/>
    <lineage>
        <taxon>Eukaryota</taxon>
        <taxon>Fungi</taxon>
        <taxon>Dikarya</taxon>
        <taxon>Ascomycota</taxon>
        <taxon>Pezizomycotina</taxon>
        <taxon>Leotiomycetes</taxon>
        <taxon>Helotiales</taxon>
        <taxon>Amorphothecaceae</taxon>
        <taxon>Amorphotheca</taxon>
    </lineage>
</organism>
<dbReference type="InterPro" id="IPR050731">
    <property type="entry name" value="HRD1_E3_ubiq-ligases"/>
</dbReference>
<keyword evidence="8" id="KW-1185">Reference proteome</keyword>
<feature type="region of interest" description="Disordered" evidence="5">
    <location>
        <begin position="334"/>
        <end position="359"/>
    </location>
</feature>
<dbReference type="PROSITE" id="PS50089">
    <property type="entry name" value="ZF_RING_2"/>
    <property type="match status" value="1"/>
</dbReference>
<gene>
    <name evidence="7" type="ORF">M430DRAFT_212120</name>
</gene>
<evidence type="ECO:0000313" key="8">
    <source>
        <dbReference type="Proteomes" id="UP000241818"/>
    </source>
</evidence>
<dbReference type="RefSeq" id="XP_024723061.1">
    <property type="nucleotide sequence ID" value="XM_024864468.1"/>
</dbReference>
<dbReference type="InterPro" id="IPR013083">
    <property type="entry name" value="Znf_RING/FYVE/PHD"/>
</dbReference>
<dbReference type="InterPro" id="IPR001841">
    <property type="entry name" value="Znf_RING"/>
</dbReference>
<dbReference type="Proteomes" id="UP000241818">
    <property type="component" value="Unassembled WGS sequence"/>
</dbReference>
<evidence type="ECO:0000256" key="4">
    <source>
        <dbReference type="PROSITE-ProRule" id="PRU00175"/>
    </source>
</evidence>
<dbReference type="STRING" id="857342.A0A2T3B814"/>
<evidence type="ECO:0000256" key="2">
    <source>
        <dbReference type="ARBA" id="ARBA00022771"/>
    </source>
</evidence>
<evidence type="ECO:0000256" key="3">
    <source>
        <dbReference type="ARBA" id="ARBA00022833"/>
    </source>
</evidence>
<protein>
    <recommendedName>
        <fullName evidence="6">RING-type domain-containing protein</fullName>
    </recommendedName>
</protein>
<accession>A0A2T3B814</accession>
<evidence type="ECO:0000256" key="1">
    <source>
        <dbReference type="ARBA" id="ARBA00022723"/>
    </source>
</evidence>
<sequence length="359" mass="39811">MICYNEFGVENLEGVIEHPIRLPKCKHIFGEKCIKKWFEDSDSCPYCRDKLPSELAIRKNMAFENLRAHRERLAAITTQAQAYRARHGIPSHYPSIGELSVQERTSYVRHSQEEYHYFMRGNLASEPWSYSTSNRGGSQRDSPDSRRRQARGRAGLGRPTSVGSSRFVAAITNQQNTSQRAQLANFMPNTQTSGPPRRSATPGLGLQSSGGAPPSGMDVNLHNRALGITSSSEEASPSVAIGSGVASTANPQHNHGPYSDQSVDQWSDPFGQRLNRNTGASFPSLARYRTTADDFDGRALSLETGTRTPYHHDMQRLPDISATSNTRLSMENLNQSAGQNGSLQNGTDRSLQNRWPRQF</sequence>
<dbReference type="GO" id="GO:0043161">
    <property type="term" value="P:proteasome-mediated ubiquitin-dependent protein catabolic process"/>
    <property type="evidence" value="ECO:0007669"/>
    <property type="project" value="TreeGrafter"/>
</dbReference>
<dbReference type="GeneID" id="36572549"/>
<name>A0A2T3B814_AMORE</name>
<dbReference type="Pfam" id="PF13639">
    <property type="entry name" value="zf-RING_2"/>
    <property type="match status" value="1"/>
</dbReference>
<keyword evidence="1" id="KW-0479">Metal-binding</keyword>
<dbReference type="GO" id="GO:0044695">
    <property type="term" value="C:Dsc E3 ubiquitin ligase complex"/>
    <property type="evidence" value="ECO:0007669"/>
    <property type="project" value="TreeGrafter"/>
</dbReference>
<dbReference type="InParanoid" id="A0A2T3B814"/>
<evidence type="ECO:0000259" key="6">
    <source>
        <dbReference type="PROSITE" id="PS50089"/>
    </source>
</evidence>
<dbReference type="AlphaFoldDB" id="A0A2T3B814"/>